<reference evidence="1 2" key="1">
    <citation type="journal article" date="2019" name="Int. J. Syst. Evol. Microbiol.">
        <title>The Global Catalogue of Microorganisms (GCM) 10K type strain sequencing project: providing services to taxonomists for standard genome sequencing and annotation.</title>
        <authorList>
            <consortium name="The Broad Institute Genomics Platform"/>
            <consortium name="The Broad Institute Genome Sequencing Center for Infectious Disease"/>
            <person name="Wu L."/>
            <person name="Ma J."/>
        </authorList>
    </citation>
    <scope>NUCLEOTIDE SEQUENCE [LARGE SCALE GENOMIC DNA]</scope>
    <source>
        <strain evidence="1 2">JCM 14326</strain>
    </source>
</reference>
<keyword evidence="2" id="KW-1185">Reference proteome</keyword>
<dbReference type="EMBL" id="BAAANL010000004">
    <property type="protein sequence ID" value="GAA1863538.1"/>
    <property type="molecule type" value="Genomic_DNA"/>
</dbReference>
<evidence type="ECO:0000313" key="2">
    <source>
        <dbReference type="Proteomes" id="UP001501094"/>
    </source>
</evidence>
<proteinExistence type="predicted"/>
<evidence type="ECO:0000313" key="1">
    <source>
        <dbReference type="EMBL" id="GAA1863538.1"/>
    </source>
</evidence>
<sequence>MTAGLRRARVGLAGAGTVAPVMRGLVPADGGFTPPPTPVRLAPTLVSLLTDVPSRSVAPAAILMHAGEPGSMNGSWTTPGKGRSTAATEVHMLWRCLG</sequence>
<comment type="caution">
    <text evidence="1">The sequence shown here is derived from an EMBL/GenBank/DDBJ whole genome shotgun (WGS) entry which is preliminary data.</text>
</comment>
<protein>
    <submittedName>
        <fullName evidence="1">Uncharacterized protein</fullName>
    </submittedName>
</protein>
<gene>
    <name evidence="1" type="ORF">GCM10009751_21820</name>
</gene>
<organism evidence="1 2">
    <name type="scientific">Myceligenerans crystallogenes</name>
    <dbReference type="NCBI Taxonomy" id="316335"/>
    <lineage>
        <taxon>Bacteria</taxon>
        <taxon>Bacillati</taxon>
        <taxon>Actinomycetota</taxon>
        <taxon>Actinomycetes</taxon>
        <taxon>Micrococcales</taxon>
        <taxon>Promicromonosporaceae</taxon>
        <taxon>Myceligenerans</taxon>
    </lineage>
</organism>
<dbReference type="Proteomes" id="UP001501094">
    <property type="component" value="Unassembled WGS sequence"/>
</dbReference>
<name>A0ABN2ND64_9MICO</name>
<accession>A0ABN2ND64</accession>